<name>D5SZ29_PLAL2</name>
<dbReference type="KEGG" id="plm:Plim_4119"/>
<protein>
    <submittedName>
        <fullName evidence="1">Uncharacterized protein</fullName>
    </submittedName>
</protein>
<reference evidence="1 2" key="1">
    <citation type="journal article" date="2010" name="Stand. Genomic Sci.">
        <title>Complete genome sequence of Planctomyces limnophilus type strain (Mu 290).</title>
        <authorList>
            <person name="Labutti K."/>
            <person name="Sikorski J."/>
            <person name="Schneider S."/>
            <person name="Nolan M."/>
            <person name="Lucas S."/>
            <person name="Glavina Del Rio T."/>
            <person name="Tice H."/>
            <person name="Cheng J.F."/>
            <person name="Goodwin L."/>
            <person name="Pitluck S."/>
            <person name="Liolios K."/>
            <person name="Ivanova N."/>
            <person name="Mavromatis K."/>
            <person name="Mikhailova N."/>
            <person name="Pati A."/>
            <person name="Chen A."/>
            <person name="Palaniappan K."/>
            <person name="Land M."/>
            <person name="Hauser L."/>
            <person name="Chang Y.J."/>
            <person name="Jeffries C.D."/>
            <person name="Tindall B.J."/>
            <person name="Rohde M."/>
            <person name="Goker M."/>
            <person name="Woyke T."/>
            <person name="Bristow J."/>
            <person name="Eisen J.A."/>
            <person name="Markowitz V."/>
            <person name="Hugenholtz P."/>
            <person name="Kyrpides N.C."/>
            <person name="Klenk H.P."/>
            <person name="Lapidus A."/>
        </authorList>
    </citation>
    <scope>NUCLEOTIDE SEQUENCE [LARGE SCALE GENOMIC DNA]</scope>
    <source>
        <strain evidence="2">ATCC 43296 / DSM 3776 / IFAM 1008 / 290</strain>
    </source>
</reference>
<sequence length="74" mass="8504">MTWITLSQVLTSIGMRPNNSTRSMLFGETHPPGVCVGVSDRNRYLKSDTNRNMKYRVEEYKNMLAQSRKHGTVL</sequence>
<dbReference type="EMBL" id="CP001744">
    <property type="protein sequence ID" value="ADG69930.1"/>
    <property type="molecule type" value="Genomic_DNA"/>
</dbReference>
<organism evidence="1 2">
    <name type="scientific">Planctopirus limnophila (strain ATCC 43296 / DSM 3776 / IFAM 1008 / Mu 290)</name>
    <name type="common">Planctomyces limnophilus</name>
    <dbReference type="NCBI Taxonomy" id="521674"/>
    <lineage>
        <taxon>Bacteria</taxon>
        <taxon>Pseudomonadati</taxon>
        <taxon>Planctomycetota</taxon>
        <taxon>Planctomycetia</taxon>
        <taxon>Planctomycetales</taxon>
        <taxon>Planctomycetaceae</taxon>
        <taxon>Planctopirus</taxon>
    </lineage>
</organism>
<accession>D5SZ29</accession>
<dbReference type="HOGENOM" id="CLU_2684656_0_0_0"/>
<evidence type="ECO:0000313" key="2">
    <source>
        <dbReference type="Proteomes" id="UP000002220"/>
    </source>
</evidence>
<gene>
    <name evidence="1" type="ordered locus">Plim_4119</name>
</gene>
<evidence type="ECO:0000313" key="1">
    <source>
        <dbReference type="EMBL" id="ADG69930.1"/>
    </source>
</evidence>
<dbReference type="AlphaFoldDB" id="D5SZ29"/>
<keyword evidence="2" id="KW-1185">Reference proteome</keyword>
<dbReference type="Proteomes" id="UP000002220">
    <property type="component" value="Chromosome"/>
</dbReference>
<proteinExistence type="predicted"/>